<sequence>MLDCVWTGKYGNHFIDLQKKINPNTVKVHSPVSLNTCKYNLKLKALPLYSDYGIMLYRKDLLEKYNKTVPNTWSELESTATYIMKMEETLGNKELEGFAGQFKSYEGLTCNIYEWIYSFRDKYDSTLDYFNDHSSLTALKKLISFFSKSIISHEALIYDEPTSLDKWKKGNVLFLRNWPNSVRSTEESFKNSEINFSFGVTKLPGRIPDLSASTLGGWNVGVSKYSKNTLLSSKFIELMSGEKVQKKLIIDLGLLPTIKTLYYDKEVCNVIMC</sequence>
<dbReference type="PANTHER" id="PTHR30061:SF50">
    <property type="entry name" value="MALTOSE_MALTODEXTRIN-BINDING PERIPLASMIC PROTEIN"/>
    <property type="match status" value="1"/>
</dbReference>
<dbReference type="Gene3D" id="3.40.190.10">
    <property type="entry name" value="Periplasmic binding protein-like II"/>
    <property type="match status" value="2"/>
</dbReference>
<dbReference type="STRING" id="1754191.A0A1Y1VIX5"/>
<accession>A0A1Y1VIX5</accession>
<dbReference type="PANTHER" id="PTHR30061">
    <property type="entry name" value="MALTOSE-BINDING PERIPLASMIC PROTEIN"/>
    <property type="match status" value="1"/>
</dbReference>
<keyword evidence="5" id="KW-1185">Reference proteome</keyword>
<keyword evidence="2" id="KW-0813">Transport</keyword>
<comment type="caution">
    <text evidence="4">The sequence shown here is derived from an EMBL/GenBank/DDBJ whole genome shotgun (WGS) entry which is preliminary data.</text>
</comment>
<dbReference type="InterPro" id="IPR006059">
    <property type="entry name" value="SBP"/>
</dbReference>
<dbReference type="OrthoDB" id="2157358at2759"/>
<protein>
    <submittedName>
        <fullName evidence="4">Periplasmic binding protein-like II</fullName>
    </submittedName>
</protein>
<gene>
    <name evidence="4" type="ORF">BCR36DRAFT_320161</name>
</gene>
<dbReference type="GO" id="GO:0042956">
    <property type="term" value="P:maltodextrin transmembrane transport"/>
    <property type="evidence" value="ECO:0007669"/>
    <property type="project" value="TreeGrafter"/>
</dbReference>
<dbReference type="Pfam" id="PF13416">
    <property type="entry name" value="SBP_bac_8"/>
    <property type="match status" value="1"/>
</dbReference>
<proteinExistence type="inferred from homology"/>
<evidence type="ECO:0000256" key="3">
    <source>
        <dbReference type="ARBA" id="ARBA00022729"/>
    </source>
</evidence>
<dbReference type="EMBL" id="MCFH01000007">
    <property type="protein sequence ID" value="ORX56617.1"/>
    <property type="molecule type" value="Genomic_DNA"/>
</dbReference>
<evidence type="ECO:0000313" key="4">
    <source>
        <dbReference type="EMBL" id="ORX56617.1"/>
    </source>
</evidence>
<comment type="similarity">
    <text evidence="1">Belongs to the bacterial solute-binding protein 1 family.</text>
</comment>
<reference evidence="4 5" key="1">
    <citation type="submission" date="2016-08" db="EMBL/GenBank/DDBJ databases">
        <title>Genomes of anaerobic fungi encode conserved fungal cellulosomes for biomass hydrolysis.</title>
        <authorList>
            <consortium name="DOE Joint Genome Institute"/>
            <person name="Haitjema C.H."/>
            <person name="Gilmore S.P."/>
            <person name="Henske J.K."/>
            <person name="Solomon K.V."/>
            <person name="De Groot R."/>
            <person name="Kuo A."/>
            <person name="Mondo S.J."/>
            <person name="Salamov A.A."/>
            <person name="Labutti K."/>
            <person name="Zhao Z."/>
            <person name="Chiniquy J."/>
            <person name="Barry K."/>
            <person name="Brewer H.M."/>
            <person name="Purvine S.O."/>
            <person name="Wright A.T."/>
            <person name="Boxma B."/>
            <person name="Van Alen T."/>
            <person name="Hackstein J.H."/>
            <person name="Baker S.E."/>
            <person name="Grigoriev I.V."/>
            <person name="O'Malley M.A."/>
        </authorList>
    </citation>
    <scope>NUCLEOTIDE SEQUENCE [LARGE SCALE GENOMIC DNA]</scope>
    <source>
        <strain evidence="5">finn</strain>
    </source>
</reference>
<feature type="non-terminal residue" evidence="4">
    <location>
        <position position="273"/>
    </location>
</feature>
<dbReference type="GO" id="GO:0015768">
    <property type="term" value="P:maltose transport"/>
    <property type="evidence" value="ECO:0007669"/>
    <property type="project" value="TreeGrafter"/>
</dbReference>
<dbReference type="Proteomes" id="UP000193719">
    <property type="component" value="Unassembled WGS sequence"/>
</dbReference>
<dbReference type="AlphaFoldDB" id="A0A1Y1VIX5"/>
<keyword evidence="3" id="KW-0732">Signal</keyword>
<dbReference type="GO" id="GO:1901982">
    <property type="term" value="F:maltose binding"/>
    <property type="evidence" value="ECO:0007669"/>
    <property type="project" value="TreeGrafter"/>
</dbReference>
<name>A0A1Y1VIX5_9FUNG</name>
<organism evidence="4 5">
    <name type="scientific">Piromyces finnis</name>
    <dbReference type="NCBI Taxonomy" id="1754191"/>
    <lineage>
        <taxon>Eukaryota</taxon>
        <taxon>Fungi</taxon>
        <taxon>Fungi incertae sedis</taxon>
        <taxon>Chytridiomycota</taxon>
        <taxon>Chytridiomycota incertae sedis</taxon>
        <taxon>Neocallimastigomycetes</taxon>
        <taxon>Neocallimastigales</taxon>
        <taxon>Neocallimastigaceae</taxon>
        <taxon>Piromyces</taxon>
    </lineage>
</organism>
<evidence type="ECO:0000313" key="5">
    <source>
        <dbReference type="Proteomes" id="UP000193719"/>
    </source>
</evidence>
<evidence type="ECO:0000256" key="2">
    <source>
        <dbReference type="ARBA" id="ARBA00022448"/>
    </source>
</evidence>
<evidence type="ECO:0000256" key="1">
    <source>
        <dbReference type="ARBA" id="ARBA00008520"/>
    </source>
</evidence>
<dbReference type="SUPFAM" id="SSF53850">
    <property type="entry name" value="Periplasmic binding protein-like II"/>
    <property type="match status" value="1"/>
</dbReference>
<reference evidence="4 5" key="2">
    <citation type="submission" date="2016-08" db="EMBL/GenBank/DDBJ databases">
        <title>Pervasive Adenine N6-methylation of Active Genes in Fungi.</title>
        <authorList>
            <consortium name="DOE Joint Genome Institute"/>
            <person name="Mondo S.J."/>
            <person name="Dannebaum R.O."/>
            <person name="Kuo R.C."/>
            <person name="Labutti K."/>
            <person name="Haridas S."/>
            <person name="Kuo A."/>
            <person name="Salamov A."/>
            <person name="Ahrendt S.R."/>
            <person name="Lipzen A."/>
            <person name="Sullivan W."/>
            <person name="Andreopoulos W.B."/>
            <person name="Clum A."/>
            <person name="Lindquist E."/>
            <person name="Daum C."/>
            <person name="Ramamoorthy G.K."/>
            <person name="Gryganskyi A."/>
            <person name="Culley D."/>
            <person name="Magnuson J.K."/>
            <person name="James T.Y."/>
            <person name="O'Malley M.A."/>
            <person name="Stajich J.E."/>
            <person name="Spatafora J.W."/>
            <person name="Visel A."/>
            <person name="Grigoriev I.V."/>
        </authorList>
    </citation>
    <scope>NUCLEOTIDE SEQUENCE [LARGE SCALE GENOMIC DNA]</scope>
    <source>
        <strain evidence="5">finn</strain>
    </source>
</reference>